<sequence>IKTIFKNNNVKGLFFLVLLPNTIDYIINNLSTKNIISFINIKPKILNFSLKYSLNIIENLSLTINALT</sequence>
<proteinExistence type="predicted"/>
<evidence type="ECO:0000313" key="2">
    <source>
        <dbReference type="Proteomes" id="UP000800096"/>
    </source>
</evidence>
<feature type="non-terminal residue" evidence="1">
    <location>
        <position position="1"/>
    </location>
</feature>
<organism evidence="1 2">
    <name type="scientific">Ampelomyces quisqualis</name>
    <name type="common">Powdery mildew agent</name>
    <dbReference type="NCBI Taxonomy" id="50730"/>
    <lineage>
        <taxon>Eukaryota</taxon>
        <taxon>Fungi</taxon>
        <taxon>Dikarya</taxon>
        <taxon>Ascomycota</taxon>
        <taxon>Pezizomycotina</taxon>
        <taxon>Dothideomycetes</taxon>
        <taxon>Pleosporomycetidae</taxon>
        <taxon>Pleosporales</taxon>
        <taxon>Pleosporineae</taxon>
        <taxon>Phaeosphaeriaceae</taxon>
        <taxon>Ampelomyces</taxon>
    </lineage>
</organism>
<dbReference type="AlphaFoldDB" id="A0A6A5QB45"/>
<dbReference type="EMBL" id="ML979141">
    <property type="protein sequence ID" value="KAF1911996.1"/>
    <property type="molecule type" value="Genomic_DNA"/>
</dbReference>
<evidence type="ECO:0000313" key="1">
    <source>
        <dbReference type="EMBL" id="KAF1911996.1"/>
    </source>
</evidence>
<gene>
    <name evidence="1" type="ORF">BDU57DRAFT_460031</name>
</gene>
<accession>A0A6A5QB45</accession>
<keyword evidence="2" id="KW-1185">Reference proteome</keyword>
<name>A0A6A5QB45_AMPQU</name>
<reference evidence="1" key="1">
    <citation type="journal article" date="2020" name="Stud. Mycol.">
        <title>101 Dothideomycetes genomes: a test case for predicting lifestyles and emergence of pathogens.</title>
        <authorList>
            <person name="Haridas S."/>
            <person name="Albert R."/>
            <person name="Binder M."/>
            <person name="Bloem J."/>
            <person name="Labutti K."/>
            <person name="Salamov A."/>
            <person name="Andreopoulos B."/>
            <person name="Baker S."/>
            <person name="Barry K."/>
            <person name="Bills G."/>
            <person name="Bluhm B."/>
            <person name="Cannon C."/>
            <person name="Castanera R."/>
            <person name="Culley D."/>
            <person name="Daum C."/>
            <person name="Ezra D."/>
            <person name="Gonzalez J."/>
            <person name="Henrissat B."/>
            <person name="Kuo A."/>
            <person name="Liang C."/>
            <person name="Lipzen A."/>
            <person name="Lutzoni F."/>
            <person name="Magnuson J."/>
            <person name="Mondo S."/>
            <person name="Nolan M."/>
            <person name="Ohm R."/>
            <person name="Pangilinan J."/>
            <person name="Park H.-J."/>
            <person name="Ramirez L."/>
            <person name="Alfaro M."/>
            <person name="Sun H."/>
            <person name="Tritt A."/>
            <person name="Yoshinaga Y."/>
            <person name="Zwiers L.-H."/>
            <person name="Turgeon B."/>
            <person name="Goodwin S."/>
            <person name="Spatafora J."/>
            <person name="Crous P."/>
            <person name="Grigoriev I."/>
        </authorList>
    </citation>
    <scope>NUCLEOTIDE SEQUENCE</scope>
    <source>
        <strain evidence="1">HMLAC05119</strain>
    </source>
</reference>
<protein>
    <submittedName>
        <fullName evidence="1">Uncharacterized protein</fullName>
    </submittedName>
</protein>
<dbReference type="OrthoDB" id="3791653at2759"/>
<dbReference type="Proteomes" id="UP000800096">
    <property type="component" value="Unassembled WGS sequence"/>
</dbReference>